<name>A0A7N2R903_QUELO</name>
<organism evidence="2 3">
    <name type="scientific">Quercus lobata</name>
    <name type="common">Valley oak</name>
    <dbReference type="NCBI Taxonomy" id="97700"/>
    <lineage>
        <taxon>Eukaryota</taxon>
        <taxon>Viridiplantae</taxon>
        <taxon>Streptophyta</taxon>
        <taxon>Embryophyta</taxon>
        <taxon>Tracheophyta</taxon>
        <taxon>Spermatophyta</taxon>
        <taxon>Magnoliopsida</taxon>
        <taxon>eudicotyledons</taxon>
        <taxon>Gunneridae</taxon>
        <taxon>Pentapetalae</taxon>
        <taxon>rosids</taxon>
        <taxon>fabids</taxon>
        <taxon>Fagales</taxon>
        <taxon>Fagaceae</taxon>
        <taxon>Quercus</taxon>
    </lineage>
</organism>
<accession>A0A7N2R903</accession>
<keyword evidence="3" id="KW-1185">Reference proteome</keyword>
<dbReference type="Gramene" id="QL08p019471:mrna">
    <property type="protein sequence ID" value="QL08p019471:mrna"/>
    <property type="gene ID" value="QL08p019471"/>
</dbReference>
<dbReference type="AlphaFoldDB" id="A0A7N2R903"/>
<reference evidence="2" key="2">
    <citation type="submission" date="2021-01" db="UniProtKB">
        <authorList>
            <consortium name="EnsemblPlants"/>
        </authorList>
    </citation>
    <scope>IDENTIFICATION</scope>
</reference>
<dbReference type="Proteomes" id="UP000594261">
    <property type="component" value="Chromosome 8"/>
</dbReference>
<proteinExistence type="predicted"/>
<dbReference type="InParanoid" id="A0A7N2R903"/>
<feature type="signal peptide" evidence="1">
    <location>
        <begin position="1"/>
        <end position="22"/>
    </location>
</feature>
<dbReference type="EMBL" id="LRBV02000008">
    <property type="status" value="NOT_ANNOTATED_CDS"/>
    <property type="molecule type" value="Genomic_DNA"/>
</dbReference>
<reference evidence="2 3" key="1">
    <citation type="journal article" date="2016" name="G3 (Bethesda)">
        <title>First Draft Assembly and Annotation of the Genome of a California Endemic Oak Quercus lobata Nee (Fagaceae).</title>
        <authorList>
            <person name="Sork V.L."/>
            <person name="Fitz-Gibbon S.T."/>
            <person name="Puiu D."/>
            <person name="Crepeau M."/>
            <person name="Gugger P.F."/>
            <person name="Sherman R."/>
            <person name="Stevens K."/>
            <person name="Langley C.H."/>
            <person name="Pellegrini M."/>
            <person name="Salzberg S.L."/>
        </authorList>
    </citation>
    <scope>NUCLEOTIDE SEQUENCE [LARGE SCALE GENOMIC DNA]</scope>
    <source>
        <strain evidence="2 3">cv. SW786</strain>
    </source>
</reference>
<keyword evidence="1" id="KW-0732">Signal</keyword>
<protein>
    <submittedName>
        <fullName evidence="2">Uncharacterized protein</fullName>
    </submittedName>
</protein>
<sequence length="70" mass="7417">MGMVAGSTVLLLTIIWGSCVVAGKCDLVGSVAQDAQDTKGFNLTVRELRRWCVNFGGGGKENDESAEVRV</sequence>
<feature type="chain" id="PRO_5029857076" evidence="1">
    <location>
        <begin position="23"/>
        <end position="70"/>
    </location>
</feature>
<evidence type="ECO:0000313" key="3">
    <source>
        <dbReference type="Proteomes" id="UP000594261"/>
    </source>
</evidence>
<dbReference type="EnsemblPlants" id="QL08p019471:mrna">
    <property type="protein sequence ID" value="QL08p019471:mrna"/>
    <property type="gene ID" value="QL08p019471"/>
</dbReference>
<evidence type="ECO:0000313" key="2">
    <source>
        <dbReference type="EnsemblPlants" id="QL08p019471:mrna"/>
    </source>
</evidence>
<evidence type="ECO:0000256" key="1">
    <source>
        <dbReference type="SAM" id="SignalP"/>
    </source>
</evidence>